<feature type="transmembrane region" description="Helical" evidence="9">
    <location>
        <begin position="134"/>
        <end position="155"/>
    </location>
</feature>
<feature type="transmembrane region" description="Helical" evidence="9">
    <location>
        <begin position="84"/>
        <end position="106"/>
    </location>
</feature>
<evidence type="ECO:0000313" key="11">
    <source>
        <dbReference type="Proteomes" id="UP000254875"/>
    </source>
</evidence>
<dbReference type="AlphaFoldDB" id="A0A370NFC0"/>
<dbReference type="InterPro" id="IPR023271">
    <property type="entry name" value="Aquaporin-like"/>
</dbReference>
<feature type="transmembrane region" description="Helical" evidence="9">
    <location>
        <begin position="208"/>
        <end position="230"/>
    </location>
</feature>
<evidence type="ECO:0000256" key="2">
    <source>
        <dbReference type="ARBA" id="ARBA00006175"/>
    </source>
</evidence>
<dbReference type="Pfam" id="PF00230">
    <property type="entry name" value="MIP"/>
    <property type="match status" value="1"/>
</dbReference>
<evidence type="ECO:0000256" key="6">
    <source>
        <dbReference type="ARBA" id="ARBA00022989"/>
    </source>
</evidence>
<dbReference type="InterPro" id="IPR022357">
    <property type="entry name" value="MIP_CS"/>
</dbReference>
<reference evidence="11" key="1">
    <citation type="submission" date="2018-05" db="EMBL/GenBank/DDBJ databases">
        <authorList>
            <person name="Feng T."/>
        </authorList>
    </citation>
    <scope>NUCLEOTIDE SEQUENCE [LARGE SCALE GENOMIC DNA]</scope>
    <source>
        <strain evidence="11">S27</strain>
    </source>
</reference>
<evidence type="ECO:0000256" key="4">
    <source>
        <dbReference type="ARBA" id="ARBA00022475"/>
    </source>
</evidence>
<dbReference type="RefSeq" id="WP_115099599.1">
    <property type="nucleotide sequence ID" value="NZ_QHKS01000002.1"/>
</dbReference>
<feature type="transmembrane region" description="Helical" evidence="9">
    <location>
        <begin position="12"/>
        <end position="30"/>
    </location>
</feature>
<comment type="caution">
    <text evidence="10">The sequence shown here is derived from an EMBL/GenBank/DDBJ whole genome shotgun (WGS) entry which is preliminary data.</text>
</comment>
<evidence type="ECO:0000313" key="10">
    <source>
        <dbReference type="EMBL" id="RDK04271.1"/>
    </source>
</evidence>
<organism evidence="10 11">
    <name type="scientific">Paraburkholderia lacunae</name>
    <dbReference type="NCBI Taxonomy" id="2211104"/>
    <lineage>
        <taxon>Bacteria</taxon>
        <taxon>Pseudomonadati</taxon>
        <taxon>Pseudomonadota</taxon>
        <taxon>Betaproteobacteria</taxon>
        <taxon>Burkholderiales</taxon>
        <taxon>Burkholderiaceae</taxon>
        <taxon>Paraburkholderia</taxon>
    </lineage>
</organism>
<keyword evidence="4" id="KW-1003">Cell membrane</keyword>
<keyword evidence="11" id="KW-1185">Reference proteome</keyword>
<evidence type="ECO:0000256" key="8">
    <source>
        <dbReference type="RuleBase" id="RU000477"/>
    </source>
</evidence>
<sequence length="249" mass="25995">MVALGKRLLVEGAGTAWLVFVGCGSIVLNTPAAQQGYGTPEVALAFGLALAMAHYMFYGLSGAHFNPAVTVGFAIAQRFPIRDLLPYLAAQILGAIAGAALLAYVASGRPGFELTASEFGANGFGDHSPSDYQFHSALATELALSFAFVLVSLMVRSRRSLKSIAPLVIGACLMLVYMVSIPVTNGSVNPARSTGQALFVGNWALDQLWLFWAAPMSGGVAAGALFSFLWGKPAGRAAAALSREHREAA</sequence>
<dbReference type="Proteomes" id="UP000254875">
    <property type="component" value="Unassembled WGS sequence"/>
</dbReference>
<proteinExistence type="inferred from homology"/>
<comment type="subcellular location">
    <subcellularLocation>
        <location evidence="1">Cell membrane</location>
        <topology evidence="1">Multi-pass membrane protein</topology>
    </subcellularLocation>
</comment>
<dbReference type="PANTHER" id="PTHR19139">
    <property type="entry name" value="AQUAPORIN TRANSPORTER"/>
    <property type="match status" value="1"/>
</dbReference>
<dbReference type="OrthoDB" id="9807293at2"/>
<dbReference type="PRINTS" id="PR00783">
    <property type="entry name" value="MINTRINSICP"/>
</dbReference>
<comment type="similarity">
    <text evidence="2 8">Belongs to the MIP/aquaporin (TC 1.A.8) family.</text>
</comment>
<evidence type="ECO:0000256" key="3">
    <source>
        <dbReference type="ARBA" id="ARBA00022448"/>
    </source>
</evidence>
<keyword evidence="5 8" id="KW-0812">Transmembrane</keyword>
<dbReference type="GO" id="GO:0015250">
    <property type="term" value="F:water channel activity"/>
    <property type="evidence" value="ECO:0007669"/>
    <property type="project" value="TreeGrafter"/>
</dbReference>
<dbReference type="PROSITE" id="PS00221">
    <property type="entry name" value="MIP"/>
    <property type="match status" value="1"/>
</dbReference>
<dbReference type="Gene3D" id="1.20.1080.10">
    <property type="entry name" value="Glycerol uptake facilitator protein"/>
    <property type="match status" value="1"/>
</dbReference>
<keyword evidence="7 9" id="KW-0472">Membrane</keyword>
<feature type="transmembrane region" description="Helical" evidence="9">
    <location>
        <begin position="42"/>
        <end position="63"/>
    </location>
</feature>
<dbReference type="InterPro" id="IPR000425">
    <property type="entry name" value="MIP"/>
</dbReference>
<evidence type="ECO:0000256" key="9">
    <source>
        <dbReference type="SAM" id="Phobius"/>
    </source>
</evidence>
<dbReference type="GO" id="GO:0005886">
    <property type="term" value="C:plasma membrane"/>
    <property type="evidence" value="ECO:0007669"/>
    <property type="project" value="UniProtKB-SubCell"/>
</dbReference>
<keyword evidence="3 8" id="KW-0813">Transport</keyword>
<protein>
    <submittedName>
        <fullName evidence="10">Aquaporin Z</fullName>
    </submittedName>
</protein>
<name>A0A370NFC0_9BURK</name>
<evidence type="ECO:0000256" key="5">
    <source>
        <dbReference type="ARBA" id="ARBA00022692"/>
    </source>
</evidence>
<dbReference type="PROSITE" id="PS51257">
    <property type="entry name" value="PROKAR_LIPOPROTEIN"/>
    <property type="match status" value="1"/>
</dbReference>
<dbReference type="PANTHER" id="PTHR19139:SF199">
    <property type="entry name" value="MIP17260P"/>
    <property type="match status" value="1"/>
</dbReference>
<gene>
    <name evidence="10" type="ORF">DLM46_04705</name>
</gene>
<feature type="transmembrane region" description="Helical" evidence="9">
    <location>
        <begin position="167"/>
        <end position="188"/>
    </location>
</feature>
<keyword evidence="6 9" id="KW-1133">Transmembrane helix</keyword>
<evidence type="ECO:0000256" key="7">
    <source>
        <dbReference type="ARBA" id="ARBA00023136"/>
    </source>
</evidence>
<dbReference type="InterPro" id="IPR034294">
    <property type="entry name" value="Aquaporin_transptr"/>
</dbReference>
<evidence type="ECO:0000256" key="1">
    <source>
        <dbReference type="ARBA" id="ARBA00004651"/>
    </source>
</evidence>
<dbReference type="SUPFAM" id="SSF81338">
    <property type="entry name" value="Aquaporin-like"/>
    <property type="match status" value="1"/>
</dbReference>
<dbReference type="NCBIfam" id="NF003838">
    <property type="entry name" value="PRK05420.1"/>
    <property type="match status" value="1"/>
</dbReference>
<accession>A0A370NFC0</accession>
<dbReference type="EMBL" id="QHKS01000002">
    <property type="protein sequence ID" value="RDK04271.1"/>
    <property type="molecule type" value="Genomic_DNA"/>
</dbReference>